<dbReference type="PANTHER" id="PTHR23098:SF16">
    <property type="entry name" value="REGULATORY PROTEIN ZESTE"/>
    <property type="match status" value="1"/>
</dbReference>
<evidence type="ECO:0000256" key="5">
    <source>
        <dbReference type="ARBA" id="ARBA00025466"/>
    </source>
</evidence>
<dbReference type="Pfam" id="PF13873">
    <property type="entry name" value="Myb_DNA-bind_5"/>
    <property type="match status" value="1"/>
</dbReference>
<dbReference type="PANTHER" id="PTHR23098">
    <property type="entry name" value="AGAP001331-PA-RELATED"/>
    <property type="match status" value="1"/>
</dbReference>
<feature type="region of interest" description="Disordered" evidence="7">
    <location>
        <begin position="164"/>
        <end position="224"/>
    </location>
</feature>
<protein>
    <recommendedName>
        <fullName evidence="2">Regulatory protein zeste</fullName>
    </recommendedName>
</protein>
<evidence type="ECO:0000259" key="8">
    <source>
        <dbReference type="Pfam" id="PF13873"/>
    </source>
</evidence>
<evidence type="ECO:0000313" key="10">
    <source>
        <dbReference type="Proteomes" id="UP001652700"/>
    </source>
</evidence>
<sequence>MEKRLKTHPSQWAIFLDFAEKNPQILTKKFDGVNGRKKYLELWEEITEVLNSMGYLNKSVDKWQKAMADWKSKVKAKAADLNRGVRQTGGGGPLPQLNENEMRLINILGRSFITGVQTNKELGLDQEMNIPQVTPALVECRISPPPLLYNIDRNSTPESIIERAISKQEKESTPKKRPWGCSSTLEQSRASTSKENNKEAFTPERVDNQESTPKKGKWGCTSATKTQKIPSTNLADMHKETLLVLNQINSSIEKMANSQERIANSQERIANALELLVNRNI</sequence>
<accession>A0ABM5JZM1</accession>
<keyword evidence="10" id="KW-1185">Reference proteome</keyword>
<comment type="subunit">
    <text evidence="1">Self-associates forming complexes of several hundred monomers.</text>
</comment>
<evidence type="ECO:0000256" key="7">
    <source>
        <dbReference type="SAM" id="MobiDB-lite"/>
    </source>
</evidence>
<name>A0ABM5JZM1_DIAVI</name>
<dbReference type="InterPro" id="IPR028002">
    <property type="entry name" value="Myb_DNA-bind_5"/>
</dbReference>
<proteinExistence type="predicted"/>
<feature type="compositionally biased region" description="Basic and acidic residues" evidence="7">
    <location>
        <begin position="195"/>
        <end position="208"/>
    </location>
</feature>
<dbReference type="GeneID" id="126882466"/>
<evidence type="ECO:0000256" key="2">
    <source>
        <dbReference type="ARBA" id="ARBA00016807"/>
    </source>
</evidence>
<dbReference type="RefSeq" id="XP_050503385.1">
    <property type="nucleotide sequence ID" value="XM_050647428.1"/>
</dbReference>
<dbReference type="EnsemblMetazoa" id="XM_050647428.1">
    <property type="protein sequence ID" value="XP_050503385.1"/>
    <property type="gene ID" value="LOC126882466"/>
</dbReference>
<comment type="function">
    <text evidence="5">Involved in transvection phenomena (= synapsis-dependent gene expression), where the synaptic pairing of chromosomes carrying genes with which zeste interacts influences the expression of these genes. Zeste binds to DNA and stimulates transcription from a nearby promoter.</text>
</comment>
<feature type="domain" description="Myb/SANT-like DNA-binding" evidence="8">
    <location>
        <begin position="13"/>
        <end position="79"/>
    </location>
</feature>
<evidence type="ECO:0000256" key="4">
    <source>
        <dbReference type="ARBA" id="ARBA00023163"/>
    </source>
</evidence>
<dbReference type="Proteomes" id="UP001652700">
    <property type="component" value="Unplaced"/>
</dbReference>
<reference evidence="9" key="1">
    <citation type="submission" date="2025-05" db="UniProtKB">
        <authorList>
            <consortium name="EnsemblMetazoa"/>
        </authorList>
    </citation>
    <scope>IDENTIFICATION</scope>
</reference>
<keyword evidence="6" id="KW-0175">Coiled coil</keyword>
<feature type="compositionally biased region" description="Basic and acidic residues" evidence="7">
    <location>
        <begin position="164"/>
        <end position="174"/>
    </location>
</feature>
<organism evidence="9 10">
    <name type="scientific">Diabrotica virgifera virgifera</name>
    <name type="common">western corn rootworm</name>
    <dbReference type="NCBI Taxonomy" id="50390"/>
    <lineage>
        <taxon>Eukaryota</taxon>
        <taxon>Metazoa</taxon>
        <taxon>Ecdysozoa</taxon>
        <taxon>Arthropoda</taxon>
        <taxon>Hexapoda</taxon>
        <taxon>Insecta</taxon>
        <taxon>Pterygota</taxon>
        <taxon>Neoptera</taxon>
        <taxon>Endopterygota</taxon>
        <taxon>Coleoptera</taxon>
        <taxon>Polyphaga</taxon>
        <taxon>Cucujiformia</taxon>
        <taxon>Chrysomeloidea</taxon>
        <taxon>Chrysomelidae</taxon>
        <taxon>Galerucinae</taxon>
        <taxon>Diabroticina</taxon>
        <taxon>Diabroticites</taxon>
        <taxon>Diabrotica</taxon>
    </lineage>
</organism>
<keyword evidence="3" id="KW-0805">Transcription regulation</keyword>
<evidence type="ECO:0000313" key="9">
    <source>
        <dbReference type="EnsemblMetazoa" id="XP_050503385.1"/>
    </source>
</evidence>
<evidence type="ECO:0000256" key="6">
    <source>
        <dbReference type="SAM" id="Coils"/>
    </source>
</evidence>
<feature type="coiled-coil region" evidence="6">
    <location>
        <begin position="248"/>
        <end position="275"/>
    </location>
</feature>
<feature type="compositionally biased region" description="Polar residues" evidence="7">
    <location>
        <begin position="181"/>
        <end position="194"/>
    </location>
</feature>
<evidence type="ECO:0000256" key="1">
    <source>
        <dbReference type="ARBA" id="ARBA00011764"/>
    </source>
</evidence>
<keyword evidence="4" id="KW-0804">Transcription</keyword>
<evidence type="ECO:0000256" key="3">
    <source>
        <dbReference type="ARBA" id="ARBA00023015"/>
    </source>
</evidence>